<dbReference type="Gene3D" id="2.40.128.20">
    <property type="match status" value="1"/>
</dbReference>
<dbReference type="SUPFAM" id="SSF50814">
    <property type="entry name" value="Lipocalins"/>
    <property type="match status" value="1"/>
</dbReference>
<reference evidence="2" key="1">
    <citation type="submission" date="2019-12" db="EMBL/GenBank/DDBJ databases">
        <title>The sialotranscriptome of the gopher-tortoise tick, Amblyomma tuberculatum.</title>
        <authorList>
            <person name="Karim S."/>
            <person name="Andersen J."/>
            <person name="Kumar D."/>
            <person name="Adamson S."/>
            <person name="Ennen J."/>
            <person name="Qualis C.P."/>
            <person name="Ribeiro J.M.C."/>
        </authorList>
    </citation>
    <scope>NUCLEOTIDE SEQUENCE</scope>
    <source>
        <strain evidence="2">Removed</strain>
        <tissue evidence="2">Salivary glands</tissue>
    </source>
</reference>
<dbReference type="Pfam" id="PF02098">
    <property type="entry name" value="His_binding"/>
    <property type="match status" value="1"/>
</dbReference>
<dbReference type="EMBL" id="GIDH01001557">
    <property type="protein sequence ID" value="NOV53500.1"/>
    <property type="molecule type" value="Transcribed_RNA"/>
</dbReference>
<evidence type="ECO:0000313" key="2">
    <source>
        <dbReference type="EMBL" id="NOV53500.1"/>
    </source>
</evidence>
<dbReference type="GO" id="GO:0030682">
    <property type="term" value="P:symbiont-mediated perturbation of host defenses"/>
    <property type="evidence" value="ECO:0007669"/>
    <property type="project" value="InterPro"/>
</dbReference>
<dbReference type="GO" id="GO:0043176">
    <property type="term" value="F:amine binding"/>
    <property type="evidence" value="ECO:0007669"/>
    <property type="project" value="InterPro"/>
</dbReference>
<feature type="chain" id="PRO_5026909332" description="Lipocalin-2 1" evidence="1">
    <location>
        <begin position="22"/>
        <end position="212"/>
    </location>
</feature>
<name>A0A6M2E6I6_9ACAR</name>
<evidence type="ECO:0000256" key="1">
    <source>
        <dbReference type="SAM" id="SignalP"/>
    </source>
</evidence>
<feature type="signal peptide" evidence="1">
    <location>
        <begin position="1"/>
        <end position="21"/>
    </location>
</feature>
<proteinExistence type="predicted"/>
<sequence length="212" mass="24618">MKLILEHKLSIFLFVFHLCKGNQLNQELTNFDGQLDILQVLNTSEKLWLYKESYRNWRLSHHQQNGISLTYSCLNFHKIYLSASQYNFTEQFSYGEEWQSVNCTAKIVLNDTLPHHPPKSMEIFDSRGQERELMTLQYTDSGSYQCSVFYVSSLSKAVSNDALTCEMYIRDSAVDKYPSAGCESFFTNHCAGTEFKIYSEKCKNRTLETNSL</sequence>
<keyword evidence="1" id="KW-0732">Signal</keyword>
<dbReference type="InterPro" id="IPR002970">
    <property type="entry name" value="Tick_his-bd"/>
</dbReference>
<dbReference type="InterPro" id="IPR012674">
    <property type="entry name" value="Calycin"/>
</dbReference>
<protein>
    <recommendedName>
        <fullName evidence="3">Lipocalin-2 1</fullName>
    </recommendedName>
</protein>
<evidence type="ECO:0008006" key="3">
    <source>
        <dbReference type="Google" id="ProtNLM"/>
    </source>
</evidence>
<accession>A0A6M2E6I6</accession>
<organism evidence="2">
    <name type="scientific">Amblyomma tuberculatum</name>
    <dbReference type="NCBI Taxonomy" id="48802"/>
    <lineage>
        <taxon>Eukaryota</taxon>
        <taxon>Metazoa</taxon>
        <taxon>Ecdysozoa</taxon>
        <taxon>Arthropoda</taxon>
        <taxon>Chelicerata</taxon>
        <taxon>Arachnida</taxon>
        <taxon>Acari</taxon>
        <taxon>Parasitiformes</taxon>
        <taxon>Ixodida</taxon>
        <taxon>Ixodoidea</taxon>
        <taxon>Ixodidae</taxon>
        <taxon>Amblyomminae</taxon>
        <taxon>Amblyomma</taxon>
    </lineage>
</organism>
<dbReference type="AlphaFoldDB" id="A0A6M2E6I6"/>